<feature type="region of interest" description="Disordered" evidence="1">
    <location>
        <begin position="195"/>
        <end position="220"/>
    </location>
</feature>
<sequence>MYEEILHPSLTDDEIIQTFSPLEREFYAWVQDGKWDKASHDDKDPGKFDNTGKFFRVLSRDFQVFDGQHFDGQDDLIQKCGVFADKWFGKVARRFFYAMPTGELLSLIRSTSGENPDQLYKTVLKIQTNNVPDLLLGESTFGGDLTGYSVRVDPHSLYADVSGKETSNPDNSHLLDYAILVVDIDDSRYPLALPPLEGKKRRLQNSSPGENSAASGANNDGFPSDSSLRFFQIGSLMACAGEEWAKVRGEDNEEIGDADWDDTGYTVVIKLDGSGYPTGPVFAIYGFQQRRHTNEGPIWEPMEWQDNKDQELPHIRRLYPACEQKFFLAQIADRLEDLKKGSSFNFDVVTAQKCPIARATLTETDGKIVPNYVPDNTCDTAVKRPRIDDLVGIP</sequence>
<evidence type="ECO:0000313" key="2">
    <source>
        <dbReference type="EMBL" id="KAH7129210.1"/>
    </source>
</evidence>
<accession>A0A9P9DZF1</accession>
<comment type="caution">
    <text evidence="2">The sequence shown here is derived from an EMBL/GenBank/DDBJ whole genome shotgun (WGS) entry which is preliminary data.</text>
</comment>
<dbReference type="OrthoDB" id="5430299at2759"/>
<evidence type="ECO:0000313" key="3">
    <source>
        <dbReference type="Proteomes" id="UP000738349"/>
    </source>
</evidence>
<dbReference type="Proteomes" id="UP000738349">
    <property type="component" value="Unassembled WGS sequence"/>
</dbReference>
<feature type="compositionally biased region" description="Polar residues" evidence="1">
    <location>
        <begin position="204"/>
        <end position="218"/>
    </location>
</feature>
<protein>
    <submittedName>
        <fullName evidence="2">Uncharacterized protein</fullName>
    </submittedName>
</protein>
<evidence type="ECO:0000256" key="1">
    <source>
        <dbReference type="SAM" id="MobiDB-lite"/>
    </source>
</evidence>
<keyword evidence="3" id="KW-1185">Reference proteome</keyword>
<dbReference type="AlphaFoldDB" id="A0A9P9DZF1"/>
<dbReference type="EMBL" id="JAGMUV010000018">
    <property type="protein sequence ID" value="KAH7129210.1"/>
    <property type="molecule type" value="Genomic_DNA"/>
</dbReference>
<name>A0A9P9DZF1_9HYPO</name>
<organism evidence="2 3">
    <name type="scientific">Dactylonectria macrodidyma</name>
    <dbReference type="NCBI Taxonomy" id="307937"/>
    <lineage>
        <taxon>Eukaryota</taxon>
        <taxon>Fungi</taxon>
        <taxon>Dikarya</taxon>
        <taxon>Ascomycota</taxon>
        <taxon>Pezizomycotina</taxon>
        <taxon>Sordariomycetes</taxon>
        <taxon>Hypocreomycetidae</taxon>
        <taxon>Hypocreales</taxon>
        <taxon>Nectriaceae</taxon>
        <taxon>Dactylonectria</taxon>
    </lineage>
</organism>
<reference evidence="2" key="1">
    <citation type="journal article" date="2021" name="Nat. Commun.">
        <title>Genetic determinants of endophytism in the Arabidopsis root mycobiome.</title>
        <authorList>
            <person name="Mesny F."/>
            <person name="Miyauchi S."/>
            <person name="Thiergart T."/>
            <person name="Pickel B."/>
            <person name="Atanasova L."/>
            <person name="Karlsson M."/>
            <person name="Huettel B."/>
            <person name="Barry K.W."/>
            <person name="Haridas S."/>
            <person name="Chen C."/>
            <person name="Bauer D."/>
            <person name="Andreopoulos W."/>
            <person name="Pangilinan J."/>
            <person name="LaButti K."/>
            <person name="Riley R."/>
            <person name="Lipzen A."/>
            <person name="Clum A."/>
            <person name="Drula E."/>
            <person name="Henrissat B."/>
            <person name="Kohler A."/>
            <person name="Grigoriev I.V."/>
            <person name="Martin F.M."/>
            <person name="Hacquard S."/>
        </authorList>
    </citation>
    <scope>NUCLEOTIDE SEQUENCE</scope>
    <source>
        <strain evidence="2">MPI-CAGE-AT-0147</strain>
    </source>
</reference>
<proteinExistence type="predicted"/>
<gene>
    <name evidence="2" type="ORF">EDB81DRAFT_950905</name>
</gene>